<evidence type="ECO:0000256" key="2">
    <source>
        <dbReference type="ARBA" id="ARBA00023140"/>
    </source>
</evidence>
<dbReference type="GO" id="GO:0005777">
    <property type="term" value="C:peroxisome"/>
    <property type="evidence" value="ECO:0007669"/>
    <property type="project" value="UniProtKB-SubCell"/>
</dbReference>
<dbReference type="PANTHER" id="PTHR24096:SF422">
    <property type="entry name" value="BCDNA.GH02901"/>
    <property type="match status" value="1"/>
</dbReference>
<reference evidence="5" key="1">
    <citation type="journal article" date="2016" name="Ticks Tick Borne Dis.">
        <title>De novo assembly and annotation of the salivary gland transcriptome of Rhipicephalus appendiculatus male and female ticks during blood feeding.</title>
        <authorList>
            <person name="de Castro M.H."/>
            <person name="de Klerk D."/>
            <person name="Pienaar R."/>
            <person name="Latif A.A."/>
            <person name="Rees D.J."/>
            <person name="Mans B.J."/>
        </authorList>
    </citation>
    <scope>NUCLEOTIDE SEQUENCE</scope>
    <source>
        <tissue evidence="5">Salivary glands</tissue>
    </source>
</reference>
<dbReference type="InterPro" id="IPR000873">
    <property type="entry name" value="AMP-dep_synth/lig_dom"/>
</dbReference>
<dbReference type="GO" id="GO:0016405">
    <property type="term" value="F:CoA-ligase activity"/>
    <property type="evidence" value="ECO:0007669"/>
    <property type="project" value="TreeGrafter"/>
</dbReference>
<dbReference type="Pfam" id="PF00501">
    <property type="entry name" value="AMP-binding"/>
    <property type="match status" value="1"/>
</dbReference>
<evidence type="ECO:0000259" key="4">
    <source>
        <dbReference type="Pfam" id="PF13193"/>
    </source>
</evidence>
<sequence>MKATIEDGIVYSPHPKVDIPECSVYTAMKEFLTASPEQVALVDEKMHLTRGEFFSELRRFAAGFQAHGIGLGDRVCVHLDNSVENMVALFSITFTGASVLLSNPVLNESELVFQVDHADATHILTTPQYATKVTAVKEKTKVKGLFVIGGSGPGFVPVSGFAELKDDDFKEVLIEDPKGTTLAVFYSSGTTGHAKGMEISHYSLVANLHMTKVLVSYQPGDVLLAWYPITYASGFMFIPVAACAGATCVIVQPGLTFEQFVYYVNKYKVTTLASVPTRLYFYLADMVRTGTKLSSIKTINMGGTVLTETFARKILAAFDGVRSLRNHYGMSESCGVLCSPPKGEISSGNVGFPAPMVELKFIDLETGEKVGPRQYGELYFRIPSVMKGYYKNPELVKEFMDEDGWCRSGDIMYYDEDGRVYFVDRVKDMIKCLDQQVSSMELEGLLQSHPSVADASVVGVPITEYGDAPAAFVVLRDPSLASPELAAALKEHVASKTEKFKHLYGGVVFLDRLPRNTNGKVIKRQLWHMYEKSKIY</sequence>
<dbReference type="EMBL" id="GEDV01008758">
    <property type="protein sequence ID" value="JAP79799.1"/>
    <property type="molecule type" value="Transcribed_RNA"/>
</dbReference>
<dbReference type="Pfam" id="PF13193">
    <property type="entry name" value="AMP-binding_C"/>
    <property type="match status" value="1"/>
</dbReference>
<dbReference type="InterPro" id="IPR020845">
    <property type="entry name" value="AMP-binding_CS"/>
</dbReference>
<keyword evidence="2" id="KW-0576">Peroxisome</keyword>
<dbReference type="Gene3D" id="3.40.50.12780">
    <property type="entry name" value="N-terminal domain of ligase-like"/>
    <property type="match status" value="1"/>
</dbReference>
<organism evidence="5">
    <name type="scientific">Rhipicephalus appendiculatus</name>
    <name type="common">Brown ear tick</name>
    <dbReference type="NCBI Taxonomy" id="34631"/>
    <lineage>
        <taxon>Eukaryota</taxon>
        <taxon>Metazoa</taxon>
        <taxon>Ecdysozoa</taxon>
        <taxon>Arthropoda</taxon>
        <taxon>Chelicerata</taxon>
        <taxon>Arachnida</taxon>
        <taxon>Acari</taxon>
        <taxon>Parasitiformes</taxon>
        <taxon>Ixodida</taxon>
        <taxon>Ixodoidea</taxon>
        <taxon>Ixodidae</taxon>
        <taxon>Rhipicephalinae</taxon>
        <taxon>Rhipicephalus</taxon>
        <taxon>Rhipicephalus</taxon>
    </lineage>
</organism>
<evidence type="ECO:0000256" key="1">
    <source>
        <dbReference type="ARBA" id="ARBA00004275"/>
    </source>
</evidence>
<accession>A0A131YKH1</accession>
<dbReference type="Gene3D" id="3.30.300.30">
    <property type="match status" value="1"/>
</dbReference>
<feature type="domain" description="AMP-binding enzyme C-terminal" evidence="4">
    <location>
        <begin position="441"/>
        <end position="520"/>
    </location>
</feature>
<feature type="domain" description="AMP-dependent synthetase/ligase" evidence="3">
    <location>
        <begin position="33"/>
        <end position="390"/>
    </location>
</feature>
<name>A0A131YKH1_RHIAP</name>
<proteinExistence type="predicted"/>
<evidence type="ECO:0000313" key="5">
    <source>
        <dbReference type="EMBL" id="JAP79799.1"/>
    </source>
</evidence>
<protein>
    <submittedName>
        <fullName evidence="5">Acyl coa synthetase</fullName>
    </submittedName>
</protein>
<dbReference type="SUPFAM" id="SSF56801">
    <property type="entry name" value="Acetyl-CoA synthetase-like"/>
    <property type="match status" value="1"/>
</dbReference>
<dbReference type="PROSITE" id="PS00455">
    <property type="entry name" value="AMP_BINDING"/>
    <property type="match status" value="1"/>
</dbReference>
<comment type="subcellular location">
    <subcellularLocation>
        <location evidence="1">Peroxisome</location>
    </subcellularLocation>
</comment>
<dbReference type="PANTHER" id="PTHR24096">
    <property type="entry name" value="LONG-CHAIN-FATTY-ACID--COA LIGASE"/>
    <property type="match status" value="1"/>
</dbReference>
<dbReference type="InterPro" id="IPR025110">
    <property type="entry name" value="AMP-bd_C"/>
</dbReference>
<evidence type="ECO:0000259" key="3">
    <source>
        <dbReference type="Pfam" id="PF00501"/>
    </source>
</evidence>
<dbReference type="InterPro" id="IPR045851">
    <property type="entry name" value="AMP-bd_C_sf"/>
</dbReference>
<dbReference type="InterPro" id="IPR042099">
    <property type="entry name" value="ANL_N_sf"/>
</dbReference>
<dbReference type="AlphaFoldDB" id="A0A131YKH1"/>